<dbReference type="FunFam" id="3.40.50.720:FF:000084">
    <property type="entry name" value="Short-chain dehydrogenase reductase"/>
    <property type="match status" value="1"/>
</dbReference>
<dbReference type="PANTHER" id="PTHR43669:SF3">
    <property type="entry name" value="ALCOHOL DEHYDROGENASE, PUTATIVE (AFU_ORTHOLOGUE AFUA_3G03445)-RELATED"/>
    <property type="match status" value="1"/>
</dbReference>
<feature type="domain" description="Ketoreductase" evidence="3">
    <location>
        <begin position="8"/>
        <end position="193"/>
    </location>
</feature>
<dbReference type="Pfam" id="PF13561">
    <property type="entry name" value="adh_short_C2"/>
    <property type="match status" value="1"/>
</dbReference>
<dbReference type="InterPro" id="IPR057326">
    <property type="entry name" value="KR_dom"/>
</dbReference>
<protein>
    <submittedName>
        <fullName evidence="4">NADP-dependent 3-hydroxy acid dehydrogenase YdfG</fullName>
    </submittedName>
</protein>
<dbReference type="PRINTS" id="PR00080">
    <property type="entry name" value="SDRFAMILY"/>
</dbReference>
<reference evidence="4 5" key="1">
    <citation type="submission" date="2018-10" db="EMBL/GenBank/DDBJ databases">
        <title>Sequencing the genomes of 1000 actinobacteria strains.</title>
        <authorList>
            <person name="Klenk H.-P."/>
        </authorList>
    </citation>
    <scope>NUCLEOTIDE SEQUENCE [LARGE SCALE GENOMIC DNA]</scope>
    <source>
        <strain evidence="4 5">DSM 43911</strain>
    </source>
</reference>
<evidence type="ECO:0000313" key="4">
    <source>
        <dbReference type="EMBL" id="RKT68052.1"/>
    </source>
</evidence>
<dbReference type="OrthoDB" id="7064009at2"/>
<evidence type="ECO:0000313" key="5">
    <source>
        <dbReference type="Proteomes" id="UP000272729"/>
    </source>
</evidence>
<sequence length="264" mass="26219">MSGRFAGRVALITGAGTGIGAATARRIVAEGGRVVLTGRRPGPLASVADPLGPSALALPADAADGSAMRAVVTQAAERFGRVDVVVANAGGHGIGAAADTTDEAWQLSLDANLTSAFVTIREALPQLVDGGGAVVLVSSLAGLFAGPGVAGYTSTKHALVGLGRSIARDYGRYGVRANVVCPGWVRTAMADEQMDRFGAAKGLDRAGAYALVTENTPLGRPAEADEVAALIAFLASSEASIVTGAVVTADAGASAVDLPTIALA</sequence>
<dbReference type="PANTHER" id="PTHR43669">
    <property type="entry name" value="5-KETO-D-GLUCONATE 5-REDUCTASE"/>
    <property type="match status" value="1"/>
</dbReference>
<comment type="similarity">
    <text evidence="1">Belongs to the short-chain dehydrogenases/reductases (SDR) family.</text>
</comment>
<dbReference type="InterPro" id="IPR002347">
    <property type="entry name" value="SDR_fam"/>
</dbReference>
<dbReference type="PRINTS" id="PR00081">
    <property type="entry name" value="GDHRDH"/>
</dbReference>
<gene>
    <name evidence="4" type="ORF">DFJ66_1233</name>
</gene>
<organism evidence="4 5">
    <name type="scientific">Saccharothrix variisporea</name>
    <dbReference type="NCBI Taxonomy" id="543527"/>
    <lineage>
        <taxon>Bacteria</taxon>
        <taxon>Bacillati</taxon>
        <taxon>Actinomycetota</taxon>
        <taxon>Actinomycetes</taxon>
        <taxon>Pseudonocardiales</taxon>
        <taxon>Pseudonocardiaceae</taxon>
        <taxon>Saccharothrix</taxon>
    </lineage>
</organism>
<proteinExistence type="inferred from homology"/>
<dbReference type="InterPro" id="IPR020904">
    <property type="entry name" value="Sc_DH/Rdtase_CS"/>
</dbReference>
<evidence type="ECO:0000259" key="3">
    <source>
        <dbReference type="SMART" id="SM00822"/>
    </source>
</evidence>
<dbReference type="SUPFAM" id="SSF51735">
    <property type="entry name" value="NAD(P)-binding Rossmann-fold domains"/>
    <property type="match status" value="1"/>
</dbReference>
<dbReference type="EMBL" id="RBXR01000001">
    <property type="protein sequence ID" value="RKT68052.1"/>
    <property type="molecule type" value="Genomic_DNA"/>
</dbReference>
<keyword evidence="5" id="KW-1185">Reference proteome</keyword>
<evidence type="ECO:0000256" key="2">
    <source>
        <dbReference type="ARBA" id="ARBA00023002"/>
    </source>
</evidence>
<dbReference type="Proteomes" id="UP000272729">
    <property type="component" value="Unassembled WGS sequence"/>
</dbReference>
<dbReference type="GO" id="GO:0016491">
    <property type="term" value="F:oxidoreductase activity"/>
    <property type="evidence" value="ECO:0007669"/>
    <property type="project" value="UniProtKB-KW"/>
</dbReference>
<comment type="caution">
    <text evidence="4">The sequence shown here is derived from an EMBL/GenBank/DDBJ whole genome shotgun (WGS) entry which is preliminary data.</text>
</comment>
<accession>A0A495X235</accession>
<keyword evidence="2" id="KW-0560">Oxidoreductase</keyword>
<dbReference type="AlphaFoldDB" id="A0A495X235"/>
<dbReference type="Gene3D" id="3.40.50.720">
    <property type="entry name" value="NAD(P)-binding Rossmann-like Domain"/>
    <property type="match status" value="1"/>
</dbReference>
<evidence type="ECO:0000256" key="1">
    <source>
        <dbReference type="ARBA" id="ARBA00006484"/>
    </source>
</evidence>
<dbReference type="RefSeq" id="WP_121218773.1">
    <property type="nucleotide sequence ID" value="NZ_JBIUBA010000013.1"/>
</dbReference>
<name>A0A495X235_9PSEU</name>
<dbReference type="CDD" id="cd05233">
    <property type="entry name" value="SDR_c"/>
    <property type="match status" value="1"/>
</dbReference>
<dbReference type="InterPro" id="IPR036291">
    <property type="entry name" value="NAD(P)-bd_dom_sf"/>
</dbReference>
<dbReference type="PROSITE" id="PS00061">
    <property type="entry name" value="ADH_SHORT"/>
    <property type="match status" value="1"/>
</dbReference>
<dbReference type="SMART" id="SM00822">
    <property type="entry name" value="PKS_KR"/>
    <property type="match status" value="1"/>
</dbReference>